<dbReference type="EMBL" id="JBHTIC010000002">
    <property type="protein sequence ID" value="MFD0760574.1"/>
    <property type="molecule type" value="Genomic_DNA"/>
</dbReference>
<dbReference type="Proteomes" id="UP001597032">
    <property type="component" value="Unassembled WGS sequence"/>
</dbReference>
<comment type="caution">
    <text evidence="1">The sequence shown here is derived from an EMBL/GenBank/DDBJ whole genome shotgun (WGS) entry which is preliminary data.</text>
</comment>
<keyword evidence="2" id="KW-1185">Reference proteome</keyword>
<evidence type="ECO:0000313" key="1">
    <source>
        <dbReference type="EMBL" id="MFD0760574.1"/>
    </source>
</evidence>
<evidence type="ECO:0008006" key="3">
    <source>
        <dbReference type="Google" id="ProtNLM"/>
    </source>
</evidence>
<protein>
    <recommendedName>
        <fullName evidence="3">PH domain-containing protein</fullName>
    </recommendedName>
</protein>
<organism evidence="1 2">
    <name type="scientific">Lutibacter aestuarii</name>
    <dbReference type="NCBI Taxonomy" id="861111"/>
    <lineage>
        <taxon>Bacteria</taxon>
        <taxon>Pseudomonadati</taxon>
        <taxon>Bacteroidota</taxon>
        <taxon>Flavobacteriia</taxon>
        <taxon>Flavobacteriales</taxon>
        <taxon>Flavobacteriaceae</taxon>
        <taxon>Lutibacter</taxon>
    </lineage>
</organism>
<gene>
    <name evidence="1" type="ORF">ACFQZW_00610</name>
</gene>
<dbReference type="RefSeq" id="WP_386781279.1">
    <property type="nucleotide sequence ID" value="NZ_JBHTIC010000002.1"/>
</dbReference>
<proteinExistence type="predicted"/>
<evidence type="ECO:0000313" key="2">
    <source>
        <dbReference type="Proteomes" id="UP001597032"/>
    </source>
</evidence>
<sequence>MPLFYNHESDEEISVKLQTKELANWIEHLEFVTTEINHLLKLKKELVINKILEKELLDKKEENEVLLSIFYNYRSKVENSIECMDIACDMYYLNQQEIFREQYLFHIREYRVLKAEILA</sequence>
<name>A0ABW2Z6U4_9FLAO</name>
<accession>A0ABW2Z6U4</accession>
<reference evidence="2" key="1">
    <citation type="journal article" date="2019" name="Int. J. Syst. Evol. Microbiol.">
        <title>The Global Catalogue of Microorganisms (GCM) 10K type strain sequencing project: providing services to taxonomists for standard genome sequencing and annotation.</title>
        <authorList>
            <consortium name="The Broad Institute Genomics Platform"/>
            <consortium name="The Broad Institute Genome Sequencing Center for Infectious Disease"/>
            <person name="Wu L."/>
            <person name="Ma J."/>
        </authorList>
    </citation>
    <scope>NUCLEOTIDE SEQUENCE [LARGE SCALE GENOMIC DNA]</scope>
    <source>
        <strain evidence="2">CCUG 60022</strain>
    </source>
</reference>